<dbReference type="InterPro" id="IPR001320">
    <property type="entry name" value="Iontro_rcpt_C"/>
</dbReference>
<evidence type="ECO:0000259" key="11">
    <source>
        <dbReference type="Pfam" id="PF00060"/>
    </source>
</evidence>
<dbReference type="InterPro" id="IPR052192">
    <property type="entry name" value="Insect_Ionotropic_Sensory_Rcpt"/>
</dbReference>
<comment type="subcellular location">
    <subcellularLocation>
        <location evidence="1">Cell membrane</location>
        <topology evidence="1">Multi-pass membrane protein</topology>
    </subcellularLocation>
</comment>
<dbReference type="Pfam" id="PF00060">
    <property type="entry name" value="Lig_chan"/>
    <property type="match status" value="1"/>
</dbReference>
<keyword evidence="13" id="KW-1185">Reference proteome</keyword>
<dbReference type="PANTHER" id="PTHR42643:SF24">
    <property type="entry name" value="IONOTROPIC RECEPTOR 60A"/>
    <property type="match status" value="1"/>
</dbReference>
<evidence type="ECO:0000256" key="6">
    <source>
        <dbReference type="ARBA" id="ARBA00023136"/>
    </source>
</evidence>
<evidence type="ECO:0000256" key="4">
    <source>
        <dbReference type="ARBA" id="ARBA00022692"/>
    </source>
</evidence>
<keyword evidence="4 9" id="KW-0812">Transmembrane</keyword>
<feature type="chain" id="PRO_5046295639" description="Ionotropic glutamate receptor C-terminal domain-containing protein" evidence="10">
    <location>
        <begin position="19"/>
        <end position="661"/>
    </location>
</feature>
<feature type="transmembrane region" description="Helical" evidence="9">
    <location>
        <begin position="419"/>
        <end position="439"/>
    </location>
</feature>
<evidence type="ECO:0000256" key="3">
    <source>
        <dbReference type="ARBA" id="ARBA00022475"/>
    </source>
</evidence>
<comment type="similarity">
    <text evidence="2">Belongs to the glutamate-gated ion channel (TC 1.A.10.1) family.</text>
</comment>
<evidence type="ECO:0000313" key="12">
    <source>
        <dbReference type="EMBL" id="CAL8123961.1"/>
    </source>
</evidence>
<comment type="caution">
    <text evidence="12">The sequence shown here is derived from an EMBL/GenBank/DDBJ whole genome shotgun (WGS) entry which is preliminary data.</text>
</comment>
<keyword evidence="10" id="KW-0732">Signal</keyword>
<organism evidence="12 13">
    <name type="scientific">Orchesella dallaii</name>
    <dbReference type="NCBI Taxonomy" id="48710"/>
    <lineage>
        <taxon>Eukaryota</taxon>
        <taxon>Metazoa</taxon>
        <taxon>Ecdysozoa</taxon>
        <taxon>Arthropoda</taxon>
        <taxon>Hexapoda</taxon>
        <taxon>Collembola</taxon>
        <taxon>Entomobryomorpha</taxon>
        <taxon>Entomobryoidea</taxon>
        <taxon>Orchesellidae</taxon>
        <taxon>Orchesellinae</taxon>
        <taxon>Orchesella</taxon>
    </lineage>
</organism>
<evidence type="ECO:0000256" key="1">
    <source>
        <dbReference type="ARBA" id="ARBA00004651"/>
    </source>
</evidence>
<evidence type="ECO:0000256" key="9">
    <source>
        <dbReference type="SAM" id="Phobius"/>
    </source>
</evidence>
<feature type="signal peptide" evidence="10">
    <location>
        <begin position="1"/>
        <end position="18"/>
    </location>
</feature>
<name>A0ABP1RA03_9HEXA</name>
<keyword evidence="7" id="KW-0675">Receptor</keyword>
<evidence type="ECO:0000256" key="7">
    <source>
        <dbReference type="ARBA" id="ARBA00023170"/>
    </source>
</evidence>
<evidence type="ECO:0000256" key="10">
    <source>
        <dbReference type="SAM" id="SignalP"/>
    </source>
</evidence>
<reference evidence="12 13" key="1">
    <citation type="submission" date="2024-08" db="EMBL/GenBank/DDBJ databases">
        <authorList>
            <person name="Cucini C."/>
            <person name="Frati F."/>
        </authorList>
    </citation>
    <scope>NUCLEOTIDE SEQUENCE [LARGE SCALE GENOMIC DNA]</scope>
</reference>
<proteinExistence type="inferred from homology"/>
<accession>A0ABP1RA03</accession>
<feature type="transmembrane region" description="Helical" evidence="9">
    <location>
        <begin position="335"/>
        <end position="356"/>
    </location>
</feature>
<sequence length="661" mass="76411">MAKLSLIIVVISLYPVEDLEIKLDHTDHSHDYFIIYPNLDTSISVDVALMPENYPDILLGASFGPTNENLDISASFQACYLSKSFFSLILLTNTDKHFERVLKTLFQQAKQLKEVNHQLSYCRVYVTLAWCSSSSTSIFSLLALKGFEPSATATPFDINSDVYLVLHCESSMEVNIMEIYFVKGKFFLQNVTTQKGSFNLANFQVKTKMERRQDLQGLEVVAVGYFNTESKFDDEYEVKLGKTEDSLNETHFQSGLSVSILRDFRTGLNFTETDFKLYFTDNYFIDSFTSKEYQFDLVLVHLGITRGRTEVARPLHPTFFDGFRNIYRKPFKMEMWLFIVFVWTGIFMACKLCLYLENKLQLSHSSEKYLGTVSKVFYYEFTPGKRKSWIYNNSDSFDAFLWCVATVCQQGLYQIPKSFSVRLMLICGLFLSVVCYTAYTGMIVSELWDVKLPIKSLEQLLVFADKIYLLASSDTSAEYLESLNKSRPELGSKLELQDVIEVMPQLIQNPGKSCFLSWIDNVAKFVNEEQFPEQKSEIKNGIDVSSKTIEYVCQTFSSFQFQKLSSMYVPKNSEIEKLFNYRIIIGLERGLIRKYWNEYKQYTNPPCSQTNRQMTPMDIGDVFFAYCIIASAMSISLVLLFLEKLYCWLKLQVQFIQLRIS</sequence>
<dbReference type="PANTHER" id="PTHR42643">
    <property type="entry name" value="IONOTROPIC RECEPTOR 20A-RELATED"/>
    <property type="match status" value="1"/>
</dbReference>
<keyword evidence="5 9" id="KW-1133">Transmembrane helix</keyword>
<gene>
    <name evidence="12" type="ORF">ODALV1_LOCUS20397</name>
</gene>
<evidence type="ECO:0000313" key="13">
    <source>
        <dbReference type="Proteomes" id="UP001642540"/>
    </source>
</evidence>
<evidence type="ECO:0000256" key="8">
    <source>
        <dbReference type="ARBA" id="ARBA00023180"/>
    </source>
</evidence>
<dbReference type="EMBL" id="CAXLJM020000068">
    <property type="protein sequence ID" value="CAL8123961.1"/>
    <property type="molecule type" value="Genomic_DNA"/>
</dbReference>
<keyword evidence="8" id="KW-0325">Glycoprotein</keyword>
<keyword evidence="3" id="KW-1003">Cell membrane</keyword>
<protein>
    <recommendedName>
        <fullName evidence="11">Ionotropic glutamate receptor C-terminal domain-containing protein</fullName>
    </recommendedName>
</protein>
<keyword evidence="6 9" id="KW-0472">Membrane</keyword>
<evidence type="ECO:0000256" key="5">
    <source>
        <dbReference type="ARBA" id="ARBA00022989"/>
    </source>
</evidence>
<evidence type="ECO:0000256" key="2">
    <source>
        <dbReference type="ARBA" id="ARBA00008685"/>
    </source>
</evidence>
<dbReference type="Proteomes" id="UP001642540">
    <property type="component" value="Unassembled WGS sequence"/>
</dbReference>
<dbReference type="Gene3D" id="1.10.287.70">
    <property type="match status" value="1"/>
</dbReference>
<feature type="domain" description="Ionotropic glutamate receptor C-terminal" evidence="11">
    <location>
        <begin position="333"/>
        <end position="631"/>
    </location>
</feature>
<feature type="transmembrane region" description="Helical" evidence="9">
    <location>
        <begin position="623"/>
        <end position="642"/>
    </location>
</feature>